<evidence type="ECO:0000256" key="13">
    <source>
        <dbReference type="SAM" id="Phobius"/>
    </source>
</evidence>
<dbReference type="Gene3D" id="1.10.238.10">
    <property type="entry name" value="EF-hand"/>
    <property type="match status" value="1"/>
</dbReference>
<dbReference type="PRINTS" id="PR00169">
    <property type="entry name" value="KCHANNEL"/>
</dbReference>
<keyword evidence="7" id="KW-0851">Voltage-gated channel</keyword>
<dbReference type="GO" id="GO:0008076">
    <property type="term" value="C:voltage-gated potassium channel complex"/>
    <property type="evidence" value="ECO:0007669"/>
    <property type="project" value="InterPro"/>
</dbReference>
<evidence type="ECO:0000256" key="1">
    <source>
        <dbReference type="ARBA" id="ARBA00004141"/>
    </source>
</evidence>
<dbReference type="Gene3D" id="1.10.287.70">
    <property type="match status" value="1"/>
</dbReference>
<comment type="subcellular location">
    <subcellularLocation>
        <location evidence="1">Membrane</location>
        <topology evidence="1">Multi-pass membrane protein</topology>
    </subcellularLocation>
</comment>
<feature type="domain" description="EF-hand" evidence="14">
    <location>
        <begin position="309"/>
        <end position="344"/>
    </location>
</feature>
<dbReference type="PROSITE" id="PS00018">
    <property type="entry name" value="EF_HAND_1"/>
    <property type="match status" value="1"/>
</dbReference>
<sequence>MAHVRQRKRTKLQKQVWMFLEDPDLIRGGRIYENVLSCVILASAWLPVIPKQFLGVNDTTVFGLDLALFSVDCLFFLEVTLRFYGCPNRLRFFTSFYNALDILSVILPMAMKLRVQSLSLAAEDNLDMSGIELLLIVLVPVVRLLKLLRRFENSHLIQQAFSEALGALPSLLYCMMLLVFFFSSVIYVLESESGNIESMPRAIWFTMVTLSTVGYGDIVPKSSGGNMVVCVLIVVSAMYMAMPIGIVGKAFGSVWDDRHRLLLMQRLRTRFATVGYDPQDIPGLFCNYDENGDGELSMDEFRHLLEVEAKDERAHDVFQAFDNDGSGAIDDSEFIKTLFPTAYKAIYAREQQPQEEKGEDGRIGPPNSSVSGLGEYAICWSEAPSTACVGYPCSEDNSCSNGTAWLCNGAQPLGLVRKVWHNLPGKTLADLLAAAAFPDSPDLEESANALTSTANYGDNYGQMFYGLFVAPETGSYVFEITSDENSELRISDAFNDTQGQVVSYISEAQTWYQGPFLRRGYAPGPDAWDSFPTQSGSYYMEAGHLYYLEVLHKERAQSDHLIAGVQLPSGIVHRPIPASFFDAVVCTQGFPVGLAVVHDCSGRKTGQSCTAQCRGGWSGAQQTFVCDGVGILHGRDPVCTAVQCEEYNVEVGSLFMHGVWDEVDCSNMEGIKCDDQLRSWSGAENCASRVVTAGNSCRDYCLARGRGCVKSSA</sequence>
<keyword evidence="11 13" id="KW-0472">Membrane</keyword>
<protein>
    <submittedName>
        <fullName evidence="16">KCNA2 protein</fullName>
    </submittedName>
</protein>
<evidence type="ECO:0000259" key="15">
    <source>
        <dbReference type="PROSITE" id="PS51820"/>
    </source>
</evidence>
<name>A0A812WHE7_9DINO</name>
<dbReference type="Proteomes" id="UP000601435">
    <property type="component" value="Unassembled WGS sequence"/>
</dbReference>
<dbReference type="PANTHER" id="PTHR11537:SF254">
    <property type="entry name" value="POTASSIUM VOLTAGE-GATED CHANNEL PROTEIN SHAB"/>
    <property type="match status" value="1"/>
</dbReference>
<keyword evidence="17" id="KW-1185">Reference proteome</keyword>
<feature type="transmembrane region" description="Helical" evidence="13">
    <location>
        <begin position="170"/>
        <end position="189"/>
    </location>
</feature>
<dbReference type="AlphaFoldDB" id="A0A812WHE7"/>
<keyword evidence="10" id="KW-0406">Ion transport</keyword>
<dbReference type="SUPFAM" id="SSF56988">
    <property type="entry name" value="Anthrax protective antigen"/>
    <property type="match status" value="1"/>
</dbReference>
<feature type="transmembrane region" description="Helical" evidence="13">
    <location>
        <begin position="92"/>
        <end position="111"/>
    </location>
</feature>
<keyword evidence="8" id="KW-0630">Potassium</keyword>
<keyword evidence="6" id="KW-0106">Calcium</keyword>
<keyword evidence="3" id="KW-0633">Potassium transport</keyword>
<dbReference type="GO" id="GO:0005509">
    <property type="term" value="F:calcium ion binding"/>
    <property type="evidence" value="ECO:0007669"/>
    <property type="project" value="InterPro"/>
</dbReference>
<evidence type="ECO:0000256" key="12">
    <source>
        <dbReference type="ARBA" id="ARBA00023303"/>
    </source>
</evidence>
<evidence type="ECO:0000256" key="7">
    <source>
        <dbReference type="ARBA" id="ARBA00022882"/>
    </source>
</evidence>
<dbReference type="SUPFAM" id="SSF81324">
    <property type="entry name" value="Voltage-gated potassium channels"/>
    <property type="match status" value="1"/>
</dbReference>
<gene>
    <name evidence="16" type="primary">KCNA2</name>
    <name evidence="16" type="ORF">SNEC2469_LOCUS19644</name>
</gene>
<dbReference type="Pfam" id="PF13202">
    <property type="entry name" value="EF-hand_5"/>
    <property type="match status" value="2"/>
</dbReference>
<dbReference type="Gene3D" id="2.60.120.1560">
    <property type="match status" value="1"/>
</dbReference>
<feature type="domain" description="PA14" evidence="15">
    <location>
        <begin position="410"/>
        <end position="580"/>
    </location>
</feature>
<feature type="transmembrane region" description="Helical" evidence="13">
    <location>
        <begin position="61"/>
        <end position="80"/>
    </location>
</feature>
<evidence type="ECO:0000256" key="4">
    <source>
        <dbReference type="ARBA" id="ARBA00022692"/>
    </source>
</evidence>
<dbReference type="InterPro" id="IPR011992">
    <property type="entry name" value="EF-hand-dom_pair"/>
</dbReference>
<feature type="non-terminal residue" evidence="16">
    <location>
        <position position="1"/>
    </location>
</feature>
<evidence type="ECO:0000256" key="8">
    <source>
        <dbReference type="ARBA" id="ARBA00022958"/>
    </source>
</evidence>
<dbReference type="CDD" id="cd00051">
    <property type="entry name" value="EFh"/>
    <property type="match status" value="1"/>
</dbReference>
<evidence type="ECO:0000256" key="10">
    <source>
        <dbReference type="ARBA" id="ARBA00023065"/>
    </source>
</evidence>
<proteinExistence type="predicted"/>
<evidence type="ECO:0000256" key="2">
    <source>
        <dbReference type="ARBA" id="ARBA00022448"/>
    </source>
</evidence>
<dbReference type="InterPro" id="IPR011658">
    <property type="entry name" value="PA14_dom"/>
</dbReference>
<dbReference type="PROSITE" id="PS50222">
    <property type="entry name" value="EF_HAND_2"/>
    <property type="match status" value="1"/>
</dbReference>
<dbReference type="GO" id="GO:0001508">
    <property type="term" value="P:action potential"/>
    <property type="evidence" value="ECO:0007669"/>
    <property type="project" value="TreeGrafter"/>
</dbReference>
<dbReference type="EMBL" id="CAJNJA010033698">
    <property type="protein sequence ID" value="CAE7682765.1"/>
    <property type="molecule type" value="Genomic_DNA"/>
</dbReference>
<evidence type="ECO:0000256" key="11">
    <source>
        <dbReference type="ARBA" id="ARBA00023136"/>
    </source>
</evidence>
<dbReference type="InterPro" id="IPR027359">
    <property type="entry name" value="Volt_channel_dom_sf"/>
</dbReference>
<dbReference type="GO" id="GO:0005249">
    <property type="term" value="F:voltage-gated potassium channel activity"/>
    <property type="evidence" value="ECO:0007669"/>
    <property type="project" value="InterPro"/>
</dbReference>
<dbReference type="InterPro" id="IPR037524">
    <property type="entry name" value="PA14/GLEYA"/>
</dbReference>
<keyword evidence="9 13" id="KW-1133">Transmembrane helix</keyword>
<dbReference type="Gene3D" id="1.20.120.350">
    <property type="entry name" value="Voltage-gated potassium channels. Chain C"/>
    <property type="match status" value="1"/>
</dbReference>
<evidence type="ECO:0000256" key="3">
    <source>
        <dbReference type="ARBA" id="ARBA00022538"/>
    </source>
</evidence>
<keyword evidence="4 13" id="KW-0812">Transmembrane</keyword>
<dbReference type="SUPFAM" id="SSF47473">
    <property type="entry name" value="EF-hand"/>
    <property type="match status" value="1"/>
</dbReference>
<dbReference type="InterPro" id="IPR002048">
    <property type="entry name" value="EF_hand_dom"/>
</dbReference>
<comment type="caution">
    <text evidence="16">The sequence shown here is derived from an EMBL/GenBank/DDBJ whole genome shotgun (WGS) entry which is preliminary data.</text>
</comment>
<dbReference type="Pfam" id="PF00520">
    <property type="entry name" value="Ion_trans"/>
    <property type="match status" value="1"/>
</dbReference>
<dbReference type="OrthoDB" id="433309at2759"/>
<keyword evidence="5" id="KW-0631">Potassium channel</keyword>
<feature type="transmembrane region" description="Helical" evidence="13">
    <location>
        <begin position="227"/>
        <end position="248"/>
    </location>
</feature>
<dbReference type="SMART" id="SM00054">
    <property type="entry name" value="EFh"/>
    <property type="match status" value="2"/>
</dbReference>
<feature type="transmembrane region" description="Helical" evidence="13">
    <location>
        <begin position="31"/>
        <end position="49"/>
    </location>
</feature>
<evidence type="ECO:0000313" key="16">
    <source>
        <dbReference type="EMBL" id="CAE7682765.1"/>
    </source>
</evidence>
<keyword evidence="12" id="KW-0407">Ion channel</keyword>
<accession>A0A812WHE7</accession>
<evidence type="ECO:0000256" key="9">
    <source>
        <dbReference type="ARBA" id="ARBA00022989"/>
    </source>
</evidence>
<dbReference type="PROSITE" id="PS51820">
    <property type="entry name" value="PA14"/>
    <property type="match status" value="1"/>
</dbReference>
<feature type="transmembrane region" description="Helical" evidence="13">
    <location>
        <begin position="201"/>
        <end position="220"/>
    </location>
</feature>
<dbReference type="InterPro" id="IPR028325">
    <property type="entry name" value="VG_K_chnl"/>
</dbReference>
<keyword evidence="2" id="KW-0813">Transport</keyword>
<evidence type="ECO:0000256" key="6">
    <source>
        <dbReference type="ARBA" id="ARBA00022837"/>
    </source>
</evidence>
<dbReference type="InterPro" id="IPR005821">
    <property type="entry name" value="Ion_trans_dom"/>
</dbReference>
<dbReference type="Pfam" id="PF07691">
    <property type="entry name" value="PA14"/>
    <property type="match status" value="1"/>
</dbReference>
<evidence type="ECO:0000259" key="14">
    <source>
        <dbReference type="PROSITE" id="PS50222"/>
    </source>
</evidence>
<evidence type="ECO:0000256" key="5">
    <source>
        <dbReference type="ARBA" id="ARBA00022826"/>
    </source>
</evidence>
<evidence type="ECO:0000313" key="17">
    <source>
        <dbReference type="Proteomes" id="UP000601435"/>
    </source>
</evidence>
<organism evidence="16 17">
    <name type="scientific">Symbiodinium necroappetens</name>
    <dbReference type="NCBI Taxonomy" id="1628268"/>
    <lineage>
        <taxon>Eukaryota</taxon>
        <taxon>Sar</taxon>
        <taxon>Alveolata</taxon>
        <taxon>Dinophyceae</taxon>
        <taxon>Suessiales</taxon>
        <taxon>Symbiodiniaceae</taxon>
        <taxon>Symbiodinium</taxon>
    </lineage>
</organism>
<reference evidence="16" key="1">
    <citation type="submission" date="2021-02" db="EMBL/GenBank/DDBJ databases">
        <authorList>
            <person name="Dougan E. K."/>
            <person name="Rhodes N."/>
            <person name="Thang M."/>
            <person name="Chan C."/>
        </authorList>
    </citation>
    <scope>NUCLEOTIDE SEQUENCE</scope>
</reference>
<dbReference type="InterPro" id="IPR018247">
    <property type="entry name" value="EF_Hand_1_Ca_BS"/>
</dbReference>
<feature type="transmembrane region" description="Helical" evidence="13">
    <location>
        <begin position="131"/>
        <end position="149"/>
    </location>
</feature>
<dbReference type="PANTHER" id="PTHR11537">
    <property type="entry name" value="VOLTAGE-GATED POTASSIUM CHANNEL"/>
    <property type="match status" value="1"/>
</dbReference>